<accession>A0AAV7SHG3</accession>
<proteinExistence type="predicted"/>
<evidence type="ECO:0000313" key="1">
    <source>
        <dbReference type="EMBL" id="KAJ1163516.1"/>
    </source>
</evidence>
<organism evidence="1 2">
    <name type="scientific">Pleurodeles waltl</name>
    <name type="common">Iberian ribbed newt</name>
    <dbReference type="NCBI Taxonomy" id="8319"/>
    <lineage>
        <taxon>Eukaryota</taxon>
        <taxon>Metazoa</taxon>
        <taxon>Chordata</taxon>
        <taxon>Craniata</taxon>
        <taxon>Vertebrata</taxon>
        <taxon>Euteleostomi</taxon>
        <taxon>Amphibia</taxon>
        <taxon>Batrachia</taxon>
        <taxon>Caudata</taxon>
        <taxon>Salamandroidea</taxon>
        <taxon>Salamandridae</taxon>
        <taxon>Pleurodelinae</taxon>
        <taxon>Pleurodeles</taxon>
    </lineage>
</organism>
<gene>
    <name evidence="1" type="ORF">NDU88_003974</name>
</gene>
<name>A0AAV7SHG3_PLEWA</name>
<dbReference type="Proteomes" id="UP001066276">
    <property type="component" value="Chromosome 4_2"/>
</dbReference>
<protein>
    <submittedName>
        <fullName evidence="1">Uncharacterized protein</fullName>
    </submittedName>
</protein>
<dbReference type="EMBL" id="JANPWB010000008">
    <property type="protein sequence ID" value="KAJ1163516.1"/>
    <property type="molecule type" value="Genomic_DNA"/>
</dbReference>
<dbReference type="Gene3D" id="3.30.250.20">
    <property type="entry name" value="L1 transposable element, C-terminal domain"/>
    <property type="match status" value="1"/>
</dbReference>
<comment type="caution">
    <text evidence="1">The sequence shown here is derived from an EMBL/GenBank/DDBJ whole genome shotgun (WGS) entry which is preliminary data.</text>
</comment>
<keyword evidence="2" id="KW-1185">Reference proteome</keyword>
<dbReference type="InterPro" id="IPR042566">
    <property type="entry name" value="L1_C"/>
</dbReference>
<sequence length="117" mass="13087">MAAGAPLLSSGSHRLFHPAGRAPNCQFRNAAVGRSWAEDRQFRKYVDLVKVIKCAEAKGHNLLAEDYARSTVDKRKKFLDMHPALKSLNTEYGPFHPGLFKVTYNDKTTTSKDPVLL</sequence>
<evidence type="ECO:0000313" key="2">
    <source>
        <dbReference type="Proteomes" id="UP001066276"/>
    </source>
</evidence>
<dbReference type="AlphaFoldDB" id="A0AAV7SHG3"/>
<reference evidence="1" key="1">
    <citation type="journal article" date="2022" name="bioRxiv">
        <title>Sequencing and chromosome-scale assembly of the giantPleurodeles waltlgenome.</title>
        <authorList>
            <person name="Brown T."/>
            <person name="Elewa A."/>
            <person name="Iarovenko S."/>
            <person name="Subramanian E."/>
            <person name="Araus A.J."/>
            <person name="Petzold A."/>
            <person name="Susuki M."/>
            <person name="Suzuki K.-i.T."/>
            <person name="Hayashi T."/>
            <person name="Toyoda A."/>
            <person name="Oliveira C."/>
            <person name="Osipova E."/>
            <person name="Leigh N.D."/>
            <person name="Simon A."/>
            <person name="Yun M.H."/>
        </authorList>
    </citation>
    <scope>NUCLEOTIDE SEQUENCE</scope>
    <source>
        <strain evidence="1">20211129_DDA</strain>
        <tissue evidence="1">Liver</tissue>
    </source>
</reference>